<sequence>MGKKNNIPVGPGRGSGASSLIAFCLDITDVDPVEFELVFERFMNPERVSMPDFDVDFCQERRDEVIAYVAEKYGKDRVAHIITFGTLQARAVLRDVGRVLQMPYRQVDTICKLIPQQPTNPVTLDEALKQEPALMRMWEEDEHVRTLIETAKPLEGLYRHAATHAAGVIISDEPLAKKVPLYQDQNSTLPATEFSMKYIEACGLVKFDFLGLKTLTILQNAVNVLKNKGIYLELSQISLNDPATYELLRRVETVGIFQLESTGMSDVLRQLQPESFEEIIALVALYRPGPMDEIPRYIACRHKREVITYEYPILEDILKPTFGVMVYQEQVLKIAQCLAGYSLGEADLLRRAMGKKKSQK</sequence>
<accession>A0A023DWU2</accession>
<dbReference type="Gene3D" id="1.10.10.1600">
    <property type="entry name" value="Bacterial DNA polymerase III alpha subunit, thumb domain"/>
    <property type="match status" value="1"/>
</dbReference>
<dbReference type="GO" id="GO:0008408">
    <property type="term" value="F:3'-5' exonuclease activity"/>
    <property type="evidence" value="ECO:0007669"/>
    <property type="project" value="InterPro"/>
</dbReference>
<dbReference type="EMBL" id="BAUP01000039">
    <property type="protein sequence ID" value="GAJ45884.1"/>
    <property type="molecule type" value="Genomic_DNA"/>
</dbReference>
<dbReference type="PANTHER" id="PTHR32294:SF0">
    <property type="entry name" value="DNA POLYMERASE III SUBUNIT ALPHA"/>
    <property type="match status" value="1"/>
</dbReference>
<dbReference type="GO" id="GO:0006260">
    <property type="term" value="P:DNA replication"/>
    <property type="evidence" value="ECO:0007669"/>
    <property type="project" value="UniProtKB-KW"/>
</dbReference>
<evidence type="ECO:0000256" key="2">
    <source>
        <dbReference type="ARBA" id="ARBA00022695"/>
    </source>
</evidence>
<keyword evidence="2" id="KW-0548">Nucleotidyltransferase</keyword>
<keyword evidence="3" id="KW-0235">DNA replication</keyword>
<dbReference type="InterPro" id="IPR011708">
    <property type="entry name" value="DNA_pol3_alpha_NTPase_dom"/>
</dbReference>
<protein>
    <submittedName>
        <fullName evidence="7">DNA polymerase III subunit alpha</fullName>
    </submittedName>
</protein>
<dbReference type="PANTHER" id="PTHR32294">
    <property type="entry name" value="DNA POLYMERASE III SUBUNIT ALPHA"/>
    <property type="match status" value="1"/>
</dbReference>
<name>A0A023DWU2_9PROT</name>
<reference evidence="7 8" key="1">
    <citation type="journal article" date="2014" name="FEMS Microbiol. Lett.">
        <title>Draft genome sequences of three Holospora species (Holospora obtusa, Holospora undulata, and Holospora elegans), endonuclear symbiotic bacteria of the ciliate Paramecium caudatum.</title>
        <authorList>
            <person name="Dohra H."/>
            <person name="Tanaka K."/>
            <person name="Suzuki T."/>
            <person name="Fujishima M."/>
            <person name="Suzuki H."/>
        </authorList>
    </citation>
    <scope>NUCLEOTIDE SEQUENCE [LARGE SCALE GENOMIC DNA]</scope>
    <source>
        <strain evidence="7 8">E1</strain>
    </source>
</reference>
<keyword evidence="4" id="KW-0239">DNA-directed DNA polymerase</keyword>
<evidence type="ECO:0000259" key="5">
    <source>
        <dbReference type="Pfam" id="PF07733"/>
    </source>
</evidence>
<keyword evidence="1" id="KW-0808">Transferase</keyword>
<evidence type="ECO:0000256" key="4">
    <source>
        <dbReference type="ARBA" id="ARBA00022932"/>
    </source>
</evidence>
<dbReference type="Pfam" id="PF17657">
    <property type="entry name" value="DNA_pol3_finger"/>
    <property type="match status" value="1"/>
</dbReference>
<feature type="domain" description="DNA polymerase III alpha subunit finger" evidence="6">
    <location>
        <begin position="214"/>
        <end position="359"/>
    </location>
</feature>
<dbReference type="GO" id="GO:0003887">
    <property type="term" value="F:DNA-directed DNA polymerase activity"/>
    <property type="evidence" value="ECO:0007669"/>
    <property type="project" value="UniProtKB-KW"/>
</dbReference>
<dbReference type="Pfam" id="PF07733">
    <property type="entry name" value="DNA_pol3_alpha"/>
    <property type="match status" value="1"/>
</dbReference>
<keyword evidence="8" id="KW-1185">Reference proteome</keyword>
<evidence type="ECO:0000256" key="1">
    <source>
        <dbReference type="ARBA" id="ARBA00022679"/>
    </source>
</evidence>
<dbReference type="AlphaFoldDB" id="A0A023DWU2"/>
<evidence type="ECO:0000259" key="6">
    <source>
        <dbReference type="Pfam" id="PF17657"/>
    </source>
</evidence>
<evidence type="ECO:0000313" key="7">
    <source>
        <dbReference type="EMBL" id="GAJ45884.1"/>
    </source>
</evidence>
<gene>
    <name evidence="7" type="ORF">HE1_00195</name>
</gene>
<feature type="domain" description="Bacterial DNA polymerase III alpha subunit NTPase" evidence="5">
    <location>
        <begin position="2"/>
        <end position="211"/>
    </location>
</feature>
<comment type="caution">
    <text evidence="7">The sequence shown here is derived from an EMBL/GenBank/DDBJ whole genome shotgun (WGS) entry which is preliminary data.</text>
</comment>
<dbReference type="InterPro" id="IPR004805">
    <property type="entry name" value="DnaE2/DnaE/PolC"/>
</dbReference>
<evidence type="ECO:0000256" key="3">
    <source>
        <dbReference type="ARBA" id="ARBA00022705"/>
    </source>
</evidence>
<dbReference type="Proteomes" id="UP000024842">
    <property type="component" value="Unassembled WGS sequence"/>
</dbReference>
<dbReference type="InterPro" id="IPR041931">
    <property type="entry name" value="DNA_pol3_alpha_thumb_dom"/>
</dbReference>
<dbReference type="NCBIfam" id="TIGR00594">
    <property type="entry name" value="polc"/>
    <property type="match status" value="1"/>
</dbReference>
<dbReference type="STRING" id="1427503.HE1_00195"/>
<proteinExistence type="predicted"/>
<organism evidence="7 8">
    <name type="scientific">Holospora elegans E1</name>
    <dbReference type="NCBI Taxonomy" id="1427503"/>
    <lineage>
        <taxon>Bacteria</taxon>
        <taxon>Pseudomonadati</taxon>
        <taxon>Pseudomonadota</taxon>
        <taxon>Alphaproteobacteria</taxon>
        <taxon>Holosporales</taxon>
        <taxon>Holosporaceae</taxon>
        <taxon>Holospora</taxon>
    </lineage>
</organism>
<dbReference type="InterPro" id="IPR040982">
    <property type="entry name" value="DNA_pol3_finger"/>
</dbReference>
<evidence type="ECO:0000313" key="8">
    <source>
        <dbReference type="Proteomes" id="UP000024842"/>
    </source>
</evidence>